<keyword evidence="3" id="KW-1185">Reference proteome</keyword>
<dbReference type="Proteomes" id="UP000682802">
    <property type="component" value="Chromosome 1"/>
</dbReference>
<dbReference type="PANTHER" id="PTHR33608:SF12">
    <property type="entry name" value="DUF58 DOMAIN-CONTAINING PROTEIN"/>
    <property type="match status" value="1"/>
</dbReference>
<evidence type="ECO:0000313" key="2">
    <source>
        <dbReference type="EMBL" id="QWG06362.1"/>
    </source>
</evidence>
<evidence type="ECO:0000259" key="1">
    <source>
        <dbReference type="Pfam" id="PF01882"/>
    </source>
</evidence>
<dbReference type="PANTHER" id="PTHR33608">
    <property type="entry name" value="BLL2464 PROTEIN"/>
    <property type="match status" value="1"/>
</dbReference>
<feature type="domain" description="DUF58" evidence="1">
    <location>
        <begin position="58"/>
        <end position="276"/>
    </location>
</feature>
<reference evidence="2 3" key="1">
    <citation type="submission" date="2021-05" db="EMBL/GenBank/DDBJ databases">
        <title>Comparative genomic studies on the polysaccharide-degrading batcterial strains of the Flammeovirga genus.</title>
        <authorList>
            <person name="Zewei F."/>
            <person name="Zheng Z."/>
            <person name="Yu L."/>
            <person name="Ruyue G."/>
            <person name="Yanhong M."/>
            <person name="Yuanyuan C."/>
            <person name="Jingyan G."/>
            <person name="Wenjun H."/>
        </authorList>
    </citation>
    <scope>NUCLEOTIDE SEQUENCE [LARGE SCALE GENOMIC DNA]</scope>
    <source>
        <strain evidence="2 3">YS10</strain>
    </source>
</reference>
<accession>A0ABX8GSV7</accession>
<protein>
    <submittedName>
        <fullName evidence="2">DUF58 domain-containing protein</fullName>
    </submittedName>
</protein>
<dbReference type="InterPro" id="IPR002881">
    <property type="entry name" value="DUF58"/>
</dbReference>
<sequence length="310" mass="35469">MSKTKNENYESAYVTLKELHGLQFEASGFSFLPKYKVQSLLAGRHKSAMRGRGLDFKEVRQYVPGDDIRNIDWKVTARTQKTHTKVFSEERERPVLLVVDQSSSMFFGTQEYLKSTISAQLAALGAWRTVDIGDRVGAFVFNDSEYKNIHPQRSTTAILSMLKTIEVFNNQLNAHQPPKSKSLILDNVLSKVRSTVTHDYLIIIMSDLRGITDKSIHHIFNLKRQNDVIIFHIEDEWEKELPLRALSISNSDKQVSIASGMKKTRAKFQKVFASEKEMLNDQFAEYGIPMLTFNTSQKASIQMRDALKDQ</sequence>
<dbReference type="SUPFAM" id="SSF53300">
    <property type="entry name" value="vWA-like"/>
    <property type="match status" value="1"/>
</dbReference>
<name>A0ABX8GSV7_9BACT</name>
<dbReference type="EMBL" id="CP076128">
    <property type="protein sequence ID" value="QWG06362.1"/>
    <property type="molecule type" value="Genomic_DNA"/>
</dbReference>
<proteinExistence type="predicted"/>
<evidence type="ECO:0000313" key="3">
    <source>
        <dbReference type="Proteomes" id="UP000682802"/>
    </source>
</evidence>
<dbReference type="RefSeq" id="WP_144073780.1">
    <property type="nucleotide sequence ID" value="NZ_CP076128.1"/>
</dbReference>
<dbReference type="InterPro" id="IPR036465">
    <property type="entry name" value="vWFA_dom_sf"/>
</dbReference>
<dbReference type="Pfam" id="PF01882">
    <property type="entry name" value="DUF58"/>
    <property type="match status" value="1"/>
</dbReference>
<organism evidence="2 3">
    <name type="scientific">Flammeovirga kamogawensis</name>
    <dbReference type="NCBI Taxonomy" id="373891"/>
    <lineage>
        <taxon>Bacteria</taxon>
        <taxon>Pseudomonadati</taxon>
        <taxon>Bacteroidota</taxon>
        <taxon>Cytophagia</taxon>
        <taxon>Cytophagales</taxon>
        <taxon>Flammeovirgaceae</taxon>
        <taxon>Flammeovirga</taxon>
    </lineage>
</organism>
<gene>
    <name evidence="2" type="ORF">KM029_13605</name>
</gene>